<evidence type="ECO:0000256" key="1">
    <source>
        <dbReference type="SAM" id="MobiDB-lite"/>
    </source>
</evidence>
<comment type="caution">
    <text evidence="3">The sequence shown here is derived from an EMBL/GenBank/DDBJ whole genome shotgun (WGS) entry which is preliminary data.</text>
</comment>
<feature type="compositionally biased region" description="Basic and acidic residues" evidence="1">
    <location>
        <begin position="175"/>
        <end position="193"/>
    </location>
</feature>
<feature type="signal peptide" evidence="2">
    <location>
        <begin position="1"/>
        <end position="28"/>
    </location>
</feature>
<dbReference type="InterPro" id="IPR036182">
    <property type="entry name" value="PCuAC_sf"/>
</dbReference>
<accession>A0ABV4CKH4</accession>
<dbReference type="RefSeq" id="WP_345358849.1">
    <property type="nucleotide sequence ID" value="NZ_BAABII010000004.1"/>
</dbReference>
<sequence length="193" mass="19990">MSRPQHHKARRLRLIPAALGLGAVVALSGCSAGQITETDTQVAAVNGGSGDVGEIAVRNAEFSFPAAGSAYPQGSSAPLEVVIANEGPDDRLVAVRSPYAANVQVTGEQALPSGTALHAYGLHVPGQVRPPEQRAVNITVNGFTEQITAGVTIPVTFAFEKAGEVTVQVPIGQDVEPRPEHNSPEHGPEQTGH</sequence>
<feature type="chain" id="PRO_5046908532" description="Copper(I)-binding protein" evidence="2">
    <location>
        <begin position="29"/>
        <end position="193"/>
    </location>
</feature>
<proteinExistence type="predicted"/>
<dbReference type="EMBL" id="JBGEHV010000039">
    <property type="protein sequence ID" value="MEY8041615.1"/>
    <property type="molecule type" value="Genomic_DNA"/>
</dbReference>
<protein>
    <recommendedName>
        <fullName evidence="5">Copper(I)-binding protein</fullName>
    </recommendedName>
</protein>
<dbReference type="SUPFAM" id="SSF110087">
    <property type="entry name" value="DR1885-like metal-binding protein"/>
    <property type="match status" value="1"/>
</dbReference>
<gene>
    <name evidence="3" type="ORF">AB8O55_19585</name>
</gene>
<evidence type="ECO:0008006" key="5">
    <source>
        <dbReference type="Google" id="ProtNLM"/>
    </source>
</evidence>
<dbReference type="PROSITE" id="PS51257">
    <property type="entry name" value="PROKAR_LIPOPROTEIN"/>
    <property type="match status" value="1"/>
</dbReference>
<name>A0ABV4CKH4_9PSEU</name>
<evidence type="ECO:0000313" key="3">
    <source>
        <dbReference type="EMBL" id="MEY8041615.1"/>
    </source>
</evidence>
<dbReference type="Proteomes" id="UP001564626">
    <property type="component" value="Unassembled WGS sequence"/>
</dbReference>
<feature type="region of interest" description="Disordered" evidence="1">
    <location>
        <begin position="171"/>
        <end position="193"/>
    </location>
</feature>
<evidence type="ECO:0000313" key="4">
    <source>
        <dbReference type="Proteomes" id="UP001564626"/>
    </source>
</evidence>
<dbReference type="Pfam" id="PF04314">
    <property type="entry name" value="PCuAC"/>
    <property type="match status" value="1"/>
</dbReference>
<dbReference type="Gene3D" id="2.60.40.1890">
    <property type="entry name" value="PCu(A)C copper chaperone"/>
    <property type="match status" value="1"/>
</dbReference>
<organism evidence="3 4">
    <name type="scientific">Saccharopolyspora cebuensis</name>
    <dbReference type="NCBI Taxonomy" id="418759"/>
    <lineage>
        <taxon>Bacteria</taxon>
        <taxon>Bacillati</taxon>
        <taxon>Actinomycetota</taxon>
        <taxon>Actinomycetes</taxon>
        <taxon>Pseudonocardiales</taxon>
        <taxon>Pseudonocardiaceae</taxon>
        <taxon>Saccharopolyspora</taxon>
    </lineage>
</organism>
<dbReference type="InterPro" id="IPR007410">
    <property type="entry name" value="LpqE-like"/>
</dbReference>
<keyword evidence="4" id="KW-1185">Reference proteome</keyword>
<keyword evidence="2" id="KW-0732">Signal</keyword>
<reference evidence="3 4" key="1">
    <citation type="submission" date="2024-08" db="EMBL/GenBank/DDBJ databases">
        <title>Genome mining of Saccharopolyspora cebuensis PGLac3 from Nigerian medicinal plant.</title>
        <authorList>
            <person name="Ezeobiora C.E."/>
            <person name="Igbokwe N.H."/>
            <person name="Amin D.H."/>
            <person name="Mendie U.E."/>
        </authorList>
    </citation>
    <scope>NUCLEOTIDE SEQUENCE [LARGE SCALE GENOMIC DNA]</scope>
    <source>
        <strain evidence="3 4">PGLac3</strain>
    </source>
</reference>
<evidence type="ECO:0000256" key="2">
    <source>
        <dbReference type="SAM" id="SignalP"/>
    </source>
</evidence>